<dbReference type="Proteomes" id="UP000325008">
    <property type="component" value="Unassembled WGS sequence"/>
</dbReference>
<organism evidence="1 2">
    <name type="scientific">Pseudozyma antarctica</name>
    <name type="common">Yeast</name>
    <name type="synonym">Candida antarctica</name>
    <dbReference type="NCBI Taxonomy" id="84753"/>
    <lineage>
        <taxon>Eukaryota</taxon>
        <taxon>Fungi</taxon>
        <taxon>Dikarya</taxon>
        <taxon>Basidiomycota</taxon>
        <taxon>Ustilaginomycotina</taxon>
        <taxon>Ustilaginomycetes</taxon>
        <taxon>Ustilaginales</taxon>
        <taxon>Ustilaginaceae</taxon>
        <taxon>Moesziomyces</taxon>
    </lineage>
</organism>
<proteinExistence type="predicted"/>
<gene>
    <name evidence="1" type="ORF">PSANT_01466</name>
</gene>
<keyword evidence="2" id="KW-1185">Reference proteome</keyword>
<dbReference type="AlphaFoldDB" id="A0A5C3FJS7"/>
<evidence type="ECO:0000313" key="1">
    <source>
        <dbReference type="EMBL" id="SPO43781.1"/>
    </source>
</evidence>
<name>A0A5C3FJS7_PSEA2</name>
<accession>A0A5C3FJS7</accession>
<comment type="caution">
    <text evidence="1">The sequence shown here is derived from an EMBL/GenBank/DDBJ whole genome shotgun (WGS) entry which is preliminary data.</text>
</comment>
<evidence type="ECO:0000313" key="2">
    <source>
        <dbReference type="Proteomes" id="UP000325008"/>
    </source>
</evidence>
<sequence length="159" mass="16733">MILGAATPMRKDAARVAISPAPCQPRRSAPIRQCSPRSALSSKLGLSHALPLSPRAISPNASFIRIRNRAAATIAAPLGLLACSLMSASSLCIRLAFDASSRRRPLVAAPPPYQVAAKLHSTMPSTPHLLIALVVAFGIPTGRCSPTQAWPWEGAIKAR</sequence>
<dbReference type="EMBL" id="OOIQ01000002">
    <property type="protein sequence ID" value="SPO43781.1"/>
    <property type="molecule type" value="Genomic_DNA"/>
</dbReference>
<reference evidence="1" key="1">
    <citation type="submission" date="2018-03" db="EMBL/GenBank/DDBJ databases">
        <authorList>
            <person name="Guldener U."/>
        </authorList>
    </citation>
    <scope>NUCLEOTIDE SEQUENCE [LARGE SCALE GENOMIC DNA]</scope>
    <source>
        <strain evidence="1">ATCC34888</strain>
    </source>
</reference>
<protein>
    <submittedName>
        <fullName evidence="1">Uncharacterized protein</fullName>
    </submittedName>
</protein>